<comment type="caution">
    <text evidence="2">The sequence shown here is derived from an EMBL/GenBank/DDBJ whole genome shotgun (WGS) entry which is preliminary data.</text>
</comment>
<evidence type="ECO:0000256" key="1">
    <source>
        <dbReference type="SAM" id="MobiDB-lite"/>
    </source>
</evidence>
<proteinExistence type="predicted"/>
<accession>A0A7U7GBL9</accession>
<dbReference type="Proteomes" id="UP000019184">
    <property type="component" value="Unassembled WGS sequence"/>
</dbReference>
<gene>
    <name evidence="2" type="ORF">BN874_2380006</name>
</gene>
<evidence type="ECO:0000313" key="3">
    <source>
        <dbReference type="Proteomes" id="UP000019184"/>
    </source>
</evidence>
<dbReference type="EMBL" id="CBTK010000155">
    <property type="protein sequence ID" value="CDH45428.1"/>
    <property type="molecule type" value="Genomic_DNA"/>
</dbReference>
<protein>
    <submittedName>
        <fullName evidence="2">Uncharacterized protein</fullName>
    </submittedName>
</protein>
<name>A0A7U7GBL9_9GAMM</name>
<feature type="region of interest" description="Disordered" evidence="1">
    <location>
        <begin position="1"/>
        <end position="20"/>
    </location>
</feature>
<dbReference type="AlphaFoldDB" id="A0A7U7GBL9"/>
<sequence>MRVSGGSGHSGSSKRLIGQSAGPMAYSGQTMTLRHARAAELGSWLDLVAAKGEVFVQFWLKSRAAAVTLGVGEEREVERIPAQLQRFL</sequence>
<keyword evidence="3" id="KW-1185">Reference proteome</keyword>
<organism evidence="2 3">
    <name type="scientific">Candidatus Contendobacter odensis Run_B_J11</name>
    <dbReference type="NCBI Taxonomy" id="1400861"/>
    <lineage>
        <taxon>Bacteria</taxon>
        <taxon>Pseudomonadati</taxon>
        <taxon>Pseudomonadota</taxon>
        <taxon>Gammaproteobacteria</taxon>
        <taxon>Candidatus Competibacteraceae</taxon>
        <taxon>Candidatus Contendibacter</taxon>
    </lineage>
</organism>
<reference evidence="2 3" key="1">
    <citation type="journal article" date="2014" name="ISME J.">
        <title>Candidatus Competibacter-lineage genomes retrieved from metagenomes reveal functional metabolic diversity.</title>
        <authorList>
            <person name="McIlroy S.J."/>
            <person name="Albertsen M."/>
            <person name="Andresen E.K."/>
            <person name="Saunders A.M."/>
            <person name="Kristiansen R."/>
            <person name="Stokholm-Bjerregaard M."/>
            <person name="Nielsen K.L."/>
            <person name="Nielsen P.H."/>
        </authorList>
    </citation>
    <scope>NUCLEOTIDE SEQUENCE [LARGE SCALE GENOMIC DNA]</scope>
    <source>
        <strain evidence="2 3">Run_B_J11</strain>
    </source>
</reference>
<evidence type="ECO:0000313" key="2">
    <source>
        <dbReference type="EMBL" id="CDH45428.1"/>
    </source>
</evidence>